<organism evidence="2 3">
    <name type="scientific">Candidatus Viridilinea halotolerans</name>
    <dbReference type="NCBI Taxonomy" id="2491704"/>
    <lineage>
        <taxon>Bacteria</taxon>
        <taxon>Bacillati</taxon>
        <taxon>Chloroflexota</taxon>
        <taxon>Chloroflexia</taxon>
        <taxon>Chloroflexales</taxon>
        <taxon>Chloroflexineae</taxon>
        <taxon>Oscillochloridaceae</taxon>
        <taxon>Candidatus Viridilinea</taxon>
    </lineage>
</organism>
<gene>
    <name evidence="2" type="ORF">EI684_23330</name>
</gene>
<dbReference type="EMBL" id="RSAS01000960">
    <property type="protein sequence ID" value="RRR65374.1"/>
    <property type="molecule type" value="Genomic_DNA"/>
</dbReference>
<evidence type="ECO:0000313" key="2">
    <source>
        <dbReference type="EMBL" id="RRR65374.1"/>
    </source>
</evidence>
<proteinExistence type="predicted"/>
<sequence>MRMRGNHVPSPTLPMMIMSKRVGMPSARLAASVLLLLTLSACMPARSRAVFFEEQQVRGVTMSLETVANPRLHLPYRFTVTLSDAQGNPLASNDIYLDLDMPAMPMGINRPIAEPEAPGRYSAMTVYTMPGDWEITVVAHIDGEVYEAVFLMYVEE</sequence>
<accession>A0A426TQ91</accession>
<dbReference type="Pfam" id="PF13115">
    <property type="entry name" value="YtkA"/>
    <property type="match status" value="1"/>
</dbReference>
<comment type="caution">
    <text evidence="2">The sequence shown here is derived from an EMBL/GenBank/DDBJ whole genome shotgun (WGS) entry which is preliminary data.</text>
</comment>
<dbReference type="Proteomes" id="UP000280307">
    <property type="component" value="Unassembled WGS sequence"/>
</dbReference>
<evidence type="ECO:0000259" key="1">
    <source>
        <dbReference type="Pfam" id="PF13115"/>
    </source>
</evidence>
<feature type="domain" description="YtkA-like" evidence="1">
    <location>
        <begin position="55"/>
        <end position="137"/>
    </location>
</feature>
<dbReference type="InterPro" id="IPR032693">
    <property type="entry name" value="YtkA-like_dom"/>
</dbReference>
<name>A0A426TQ91_9CHLR</name>
<protein>
    <recommendedName>
        <fullName evidence="1">YtkA-like domain-containing protein</fullName>
    </recommendedName>
</protein>
<reference evidence="2 3" key="1">
    <citation type="submission" date="2018-12" db="EMBL/GenBank/DDBJ databases">
        <title>Genome Sequence of Candidatus Viridilinea halotolerans isolated from saline sulfide-rich spring.</title>
        <authorList>
            <person name="Grouzdev D.S."/>
            <person name="Burganskaya E.I."/>
            <person name="Krutkina M.S."/>
            <person name="Sukhacheva M.V."/>
            <person name="Gorlenko V.M."/>
        </authorList>
    </citation>
    <scope>NUCLEOTIDE SEQUENCE [LARGE SCALE GENOMIC DNA]</scope>
    <source>
        <strain evidence="2">Chok-6</strain>
    </source>
</reference>
<evidence type="ECO:0000313" key="3">
    <source>
        <dbReference type="Proteomes" id="UP000280307"/>
    </source>
</evidence>
<dbReference type="AlphaFoldDB" id="A0A426TQ91"/>